<evidence type="ECO:0000313" key="11">
    <source>
        <dbReference type="Proteomes" id="UP000193920"/>
    </source>
</evidence>
<name>A0A1Y2D558_9FUNG</name>
<evidence type="ECO:0000256" key="3">
    <source>
        <dbReference type="ARBA" id="ARBA00005885"/>
    </source>
</evidence>
<dbReference type="GO" id="GO:0005819">
    <property type="term" value="C:spindle"/>
    <property type="evidence" value="ECO:0007669"/>
    <property type="project" value="UniProtKB-SubCell"/>
</dbReference>
<dbReference type="OrthoDB" id="1684416at2759"/>
<dbReference type="STRING" id="1754190.A0A1Y2D558"/>
<evidence type="ECO:0000259" key="8">
    <source>
        <dbReference type="Pfam" id="PF06886"/>
    </source>
</evidence>
<evidence type="ECO:0000256" key="1">
    <source>
        <dbReference type="ARBA" id="ARBA00004123"/>
    </source>
</evidence>
<dbReference type="EMBL" id="MCOG01000087">
    <property type="protein sequence ID" value="ORY54226.1"/>
    <property type="molecule type" value="Genomic_DNA"/>
</dbReference>
<dbReference type="InterPro" id="IPR009675">
    <property type="entry name" value="TPX2_fam"/>
</dbReference>
<reference evidence="10 11" key="1">
    <citation type="submission" date="2016-08" db="EMBL/GenBank/DDBJ databases">
        <title>A Parts List for Fungal Cellulosomes Revealed by Comparative Genomics.</title>
        <authorList>
            <consortium name="DOE Joint Genome Institute"/>
            <person name="Haitjema C.H."/>
            <person name="Gilmore S.P."/>
            <person name="Henske J.K."/>
            <person name="Solomon K.V."/>
            <person name="De Groot R."/>
            <person name="Kuo A."/>
            <person name="Mondo S.J."/>
            <person name="Salamov A.A."/>
            <person name="Labutti K."/>
            <person name="Zhao Z."/>
            <person name="Chiniquy J."/>
            <person name="Barry K."/>
            <person name="Brewer H.M."/>
            <person name="Purvine S.O."/>
            <person name="Wright A.T."/>
            <person name="Boxma B."/>
            <person name="Van Alen T."/>
            <person name="Hackstein J.H."/>
            <person name="Baker S.E."/>
            <person name="Grigoriev I.V."/>
            <person name="O'Malley M.A."/>
        </authorList>
    </citation>
    <scope>NUCLEOTIDE SEQUENCE [LARGE SCALE GENOMIC DNA]</scope>
    <source>
        <strain evidence="10 11">G1</strain>
    </source>
</reference>
<evidence type="ECO:0000256" key="2">
    <source>
        <dbReference type="ARBA" id="ARBA00004186"/>
    </source>
</evidence>
<feature type="coiled-coil region" evidence="7">
    <location>
        <begin position="379"/>
        <end position="406"/>
    </location>
</feature>
<accession>A0A1Y2D558</accession>
<comment type="similarity">
    <text evidence="3">Belongs to the TPX2 family.</text>
</comment>
<evidence type="ECO:0000256" key="7">
    <source>
        <dbReference type="SAM" id="Coils"/>
    </source>
</evidence>
<dbReference type="GO" id="GO:0005634">
    <property type="term" value="C:nucleus"/>
    <property type="evidence" value="ECO:0007669"/>
    <property type="project" value="UniProtKB-SubCell"/>
</dbReference>
<evidence type="ECO:0000256" key="6">
    <source>
        <dbReference type="ARBA" id="ARBA00023242"/>
    </source>
</evidence>
<evidence type="ECO:0000256" key="5">
    <source>
        <dbReference type="ARBA" id="ARBA00023212"/>
    </source>
</evidence>
<dbReference type="GO" id="GO:0005874">
    <property type="term" value="C:microtubule"/>
    <property type="evidence" value="ECO:0007669"/>
    <property type="project" value="InterPro"/>
</dbReference>
<dbReference type="Pfam" id="PF06886">
    <property type="entry name" value="TPX2"/>
    <property type="match status" value="1"/>
</dbReference>
<comment type="subcellular location">
    <subcellularLocation>
        <location evidence="2">Cytoplasm</location>
        <location evidence="2">Cytoskeleton</location>
        <location evidence="2">Spindle</location>
    </subcellularLocation>
    <subcellularLocation>
        <location evidence="1">Nucleus</location>
    </subcellularLocation>
</comment>
<evidence type="ECO:0008006" key="12">
    <source>
        <dbReference type="Google" id="ProtNLM"/>
    </source>
</evidence>
<dbReference type="PANTHER" id="PTHR14326:SF44">
    <property type="entry name" value="TARGETING PROTEIN FOR XKLP2"/>
    <property type="match status" value="1"/>
</dbReference>
<feature type="domain" description="TPX2 central" evidence="9">
    <location>
        <begin position="117"/>
        <end position="166"/>
    </location>
</feature>
<keyword evidence="7" id="KW-0175">Coiled coil</keyword>
<dbReference type="Pfam" id="PF12214">
    <property type="entry name" value="TPX2_importin"/>
    <property type="match status" value="1"/>
</dbReference>
<evidence type="ECO:0000259" key="9">
    <source>
        <dbReference type="Pfam" id="PF12214"/>
    </source>
</evidence>
<sequence length="436" mass="51912">MIDLRNNILEEKKKIEDLNKSNLYFNSKGNFLLKEIKNNPLSIKTKKNISKPSNITHIRKKINNTDFLIQNNNLNEGHSFINKYQKILYDKKLSKNLWKKKNSISVIYKSYPKNKRRITIPCSPKLLTKFRTRPSMYKGHEEQELEDFKKQPKFHALPLNNKIFHKTFGIPEYGKKLLTIPHSPNLTKKQSKYSIQSSKECLDKISDKNCFSFNSCIYHDKKILKRISSHNNQTLISSSLIPFHLPGDDISKKKILEFKEKMQKEKEESERLRHFIAHPIPNKNEKNRRSKSILNPIPLVQPIPFNLITEKRGIQYQEDFQNNIIRKQKEEDKLRKFVAKPPISLFKIPFIISKSNKPLTEFKEINFETDIRAKKWIKYENHLKEKAKEIEKIKKQQEEYKKLCEKQWIKEQRKKTIIHANPIPSYIYKTLKKNNT</sequence>
<organism evidence="10 11">
    <name type="scientific">Neocallimastix californiae</name>
    <dbReference type="NCBI Taxonomy" id="1754190"/>
    <lineage>
        <taxon>Eukaryota</taxon>
        <taxon>Fungi</taxon>
        <taxon>Fungi incertae sedis</taxon>
        <taxon>Chytridiomycota</taxon>
        <taxon>Chytridiomycota incertae sedis</taxon>
        <taxon>Neocallimastigomycetes</taxon>
        <taxon>Neocallimastigales</taxon>
        <taxon>Neocallimastigaceae</taxon>
        <taxon>Neocallimastix</taxon>
    </lineage>
</organism>
<gene>
    <name evidence="10" type="ORF">LY90DRAFT_278819</name>
</gene>
<protein>
    <recommendedName>
        <fullName evidence="12">TPX2 C-terminal domain-containing protein</fullName>
    </recommendedName>
</protein>
<comment type="caution">
    <text evidence="10">The sequence shown here is derived from an EMBL/GenBank/DDBJ whole genome shotgun (WGS) entry which is preliminary data.</text>
</comment>
<dbReference type="AlphaFoldDB" id="A0A1Y2D558"/>
<dbReference type="PANTHER" id="PTHR14326">
    <property type="entry name" value="TARGETING PROTEIN FOR XKLP2"/>
    <property type="match status" value="1"/>
</dbReference>
<evidence type="ECO:0000256" key="4">
    <source>
        <dbReference type="ARBA" id="ARBA00022490"/>
    </source>
</evidence>
<keyword evidence="6" id="KW-0539">Nucleus</keyword>
<keyword evidence="11" id="KW-1185">Reference proteome</keyword>
<keyword evidence="5" id="KW-0206">Cytoskeleton</keyword>
<dbReference type="InterPro" id="IPR027329">
    <property type="entry name" value="TPX2_C"/>
</dbReference>
<feature type="domain" description="TPX2 C-terminal" evidence="8">
    <location>
        <begin position="365"/>
        <end position="434"/>
    </location>
</feature>
<dbReference type="InterPro" id="IPR027330">
    <property type="entry name" value="TPX2_central_dom"/>
</dbReference>
<evidence type="ECO:0000313" key="10">
    <source>
        <dbReference type="EMBL" id="ORY54226.1"/>
    </source>
</evidence>
<dbReference type="Proteomes" id="UP000193920">
    <property type="component" value="Unassembled WGS sequence"/>
</dbReference>
<proteinExistence type="inferred from homology"/>
<keyword evidence="4" id="KW-0963">Cytoplasm</keyword>
<dbReference type="GO" id="GO:0060236">
    <property type="term" value="P:regulation of mitotic spindle organization"/>
    <property type="evidence" value="ECO:0007669"/>
    <property type="project" value="InterPro"/>
</dbReference>